<dbReference type="Proteomes" id="UP000033647">
    <property type="component" value="Unassembled WGS sequence"/>
</dbReference>
<dbReference type="InterPro" id="IPR019197">
    <property type="entry name" value="Biotin-prot_ligase_N"/>
</dbReference>
<dbReference type="CDD" id="cd16442">
    <property type="entry name" value="BPL"/>
    <property type="match status" value="1"/>
</dbReference>
<dbReference type="OrthoDB" id="10250105at2759"/>
<dbReference type="EMBL" id="LAFY01000622">
    <property type="protein sequence ID" value="KJX96414.1"/>
    <property type="molecule type" value="Genomic_DNA"/>
</dbReference>
<organism evidence="5 6">
    <name type="scientific">Zymoseptoria brevis</name>
    <dbReference type="NCBI Taxonomy" id="1047168"/>
    <lineage>
        <taxon>Eukaryota</taxon>
        <taxon>Fungi</taxon>
        <taxon>Dikarya</taxon>
        <taxon>Ascomycota</taxon>
        <taxon>Pezizomycotina</taxon>
        <taxon>Dothideomycetes</taxon>
        <taxon>Dothideomycetidae</taxon>
        <taxon>Mycosphaerellales</taxon>
        <taxon>Mycosphaerellaceae</taxon>
        <taxon>Zymoseptoria</taxon>
    </lineage>
</organism>
<name>A0A0F4GG62_9PEZI</name>
<dbReference type="CDD" id="cd03144">
    <property type="entry name" value="GATase1_ScBLP_like"/>
    <property type="match status" value="1"/>
</dbReference>
<dbReference type="Pfam" id="PF03099">
    <property type="entry name" value="BPL_LplA_LipB"/>
    <property type="match status" value="1"/>
</dbReference>
<evidence type="ECO:0000256" key="2">
    <source>
        <dbReference type="ARBA" id="ARBA00022598"/>
    </source>
</evidence>
<comment type="caution">
    <text evidence="5">The sequence shown here is derived from an EMBL/GenBank/DDBJ whole genome shotgun (WGS) entry which is preliminary data.</text>
</comment>
<proteinExistence type="inferred from homology"/>
<dbReference type="InterPro" id="IPR004408">
    <property type="entry name" value="Biotin_CoA_COase_ligase"/>
</dbReference>
<dbReference type="AlphaFoldDB" id="A0A0F4GG62"/>
<evidence type="ECO:0000259" key="4">
    <source>
        <dbReference type="PROSITE" id="PS51733"/>
    </source>
</evidence>
<dbReference type="PROSITE" id="PS51733">
    <property type="entry name" value="BPL_LPL_CATALYTIC"/>
    <property type="match status" value="1"/>
</dbReference>
<gene>
    <name evidence="5" type="ORF">TI39_contig630g00009</name>
</gene>
<dbReference type="PANTHER" id="PTHR12835:SF5">
    <property type="entry name" value="BIOTIN--PROTEIN LIGASE"/>
    <property type="match status" value="1"/>
</dbReference>
<feature type="domain" description="BPL/LPL catalytic" evidence="4">
    <location>
        <begin position="417"/>
        <end position="624"/>
    </location>
</feature>
<dbReference type="InterPro" id="IPR045864">
    <property type="entry name" value="aa-tRNA-synth_II/BPL/LPL"/>
</dbReference>
<reference evidence="5 6" key="1">
    <citation type="submission" date="2015-03" db="EMBL/GenBank/DDBJ databases">
        <title>RNA-seq based gene annotation and comparative genomics of four Zymoseptoria species reveal species-specific pathogenicity related genes and transposable element activity.</title>
        <authorList>
            <person name="Grandaubert J."/>
            <person name="Bhattacharyya A."/>
            <person name="Stukenbrock E.H."/>
        </authorList>
    </citation>
    <scope>NUCLEOTIDE SEQUENCE [LARGE SCALE GENOMIC DNA]</scope>
    <source>
        <strain evidence="5 6">Zb18110</strain>
    </source>
</reference>
<evidence type="ECO:0000256" key="1">
    <source>
        <dbReference type="ARBA" id="ARBA00009934"/>
    </source>
</evidence>
<accession>A0A0F4GG62</accession>
<dbReference type="InterPro" id="IPR029062">
    <property type="entry name" value="Class_I_gatase-like"/>
</dbReference>
<evidence type="ECO:0000256" key="3">
    <source>
        <dbReference type="SAM" id="MobiDB-lite"/>
    </source>
</evidence>
<sequence length="703" mass="75959">MAPTKRLNVLIYTGTGASLSSVRHATWSLRRLLGPHYAVLTVSADQILKEPWSATCALLVMPGGADSGYCRTLNGDGNRKIKRYVQLGGKYLGFCAGGYYGSARCEFEVGKRGMEVVGDRELAFFPGTCRGLAYPGFVYASEAGARAVEILVNKDVLRGAGVDSFRSYYNGGGAFVNAEEFEGRGTEVLARFTDKLAVEGGEAKAAVVYCEVGEGAAILTGPHPEFCGINLNRDEPSNPDYGSIVDALTADDEKRVDFMKACLAKLGLEVSQETTPVPSLSHLHLSSAKPSDVADLVATWQEAGILTTENNSEYIKGENDTFHLLQTDGWSMASVAQAVAEILPGTVKHAVTASSSSRSHDKNATDDTSRDRILDYNLVTKTLVPHSTSHPEAKSTPHFNHAAFFQHLRTHQSRHPGLAGDYGRTLLYAEVITSTQTILDKNPTWLSHLPIGTTAVATTQVSGRGRGNNVWVSPPGSLMFTTLLKHPLALSTSAPVVFVQYIAALAIVEGIHSYSNSASTQQSKAYASLPVKLKWPNDIYALSSPSADPKVADSWTKIAGILVNSSYASADYTLLVGIGLNALNAQPTTSLAQIFSTAGLPPPQLEALLASILVSFEALYARFCRCGWDSGFQEMYYKHWLHEGQVVKLEQEGGLEVRVKGISTDWGMLVVEEVVKSGKGRRWELMSDGNSFDFFKGLVKRKV</sequence>
<dbReference type="GO" id="GO:0005737">
    <property type="term" value="C:cytoplasm"/>
    <property type="evidence" value="ECO:0007669"/>
    <property type="project" value="TreeGrafter"/>
</dbReference>
<feature type="compositionally biased region" description="Basic and acidic residues" evidence="3">
    <location>
        <begin position="358"/>
        <end position="370"/>
    </location>
</feature>
<dbReference type="GO" id="GO:0004077">
    <property type="term" value="F:biotin--[biotin carboxyl-carrier protein] ligase activity"/>
    <property type="evidence" value="ECO:0007669"/>
    <property type="project" value="EnsemblFungi"/>
</dbReference>
<evidence type="ECO:0000313" key="5">
    <source>
        <dbReference type="EMBL" id="KJX96414.1"/>
    </source>
</evidence>
<dbReference type="InterPro" id="IPR004143">
    <property type="entry name" value="BPL_LPL_catalytic"/>
</dbReference>
<dbReference type="Gene3D" id="3.30.930.10">
    <property type="entry name" value="Bira Bifunctional Protein, Domain 2"/>
    <property type="match status" value="1"/>
</dbReference>
<keyword evidence="6" id="KW-1185">Reference proteome</keyword>
<dbReference type="PANTHER" id="PTHR12835">
    <property type="entry name" value="BIOTIN PROTEIN LIGASE"/>
    <property type="match status" value="1"/>
</dbReference>
<dbReference type="SUPFAM" id="SSF55681">
    <property type="entry name" value="Class II aaRS and biotin synthetases"/>
    <property type="match status" value="1"/>
</dbReference>
<keyword evidence="2 5" id="KW-0436">Ligase</keyword>
<comment type="similarity">
    <text evidence="1">Belongs to the biotin--protein ligase family.</text>
</comment>
<dbReference type="STRING" id="1047168.A0A0F4GG62"/>
<evidence type="ECO:0000313" key="6">
    <source>
        <dbReference type="Proteomes" id="UP000033647"/>
    </source>
</evidence>
<dbReference type="Pfam" id="PF09825">
    <property type="entry name" value="BPL_N"/>
    <property type="match status" value="1"/>
</dbReference>
<feature type="region of interest" description="Disordered" evidence="3">
    <location>
        <begin position="350"/>
        <end position="370"/>
    </location>
</feature>
<protein>
    <submittedName>
        <fullName evidence="5">Biotin apo-protein ligase</fullName>
    </submittedName>
</protein>
<dbReference type="SUPFAM" id="SSF52317">
    <property type="entry name" value="Class I glutamine amidotransferase-like"/>
    <property type="match status" value="1"/>
</dbReference>